<gene>
    <name evidence="1" type="ORF">FBU59_003817</name>
</gene>
<reference evidence="1" key="1">
    <citation type="submission" date="2022-07" db="EMBL/GenBank/DDBJ databases">
        <title>Phylogenomic reconstructions and comparative analyses of Kickxellomycotina fungi.</title>
        <authorList>
            <person name="Reynolds N.K."/>
            <person name="Stajich J.E."/>
            <person name="Barry K."/>
            <person name="Grigoriev I.V."/>
            <person name="Crous P."/>
            <person name="Smith M.E."/>
        </authorList>
    </citation>
    <scope>NUCLEOTIDE SEQUENCE</scope>
    <source>
        <strain evidence="1">NRRL 5244</strain>
    </source>
</reference>
<name>A0ACC1J7H8_9FUNG</name>
<proteinExistence type="predicted"/>
<protein>
    <submittedName>
        <fullName evidence="1">Uncharacterized protein</fullName>
    </submittedName>
</protein>
<accession>A0ACC1J7H8</accession>
<dbReference type="Proteomes" id="UP001150603">
    <property type="component" value="Unassembled WGS sequence"/>
</dbReference>
<evidence type="ECO:0000313" key="1">
    <source>
        <dbReference type="EMBL" id="KAJ1940407.1"/>
    </source>
</evidence>
<sequence>MSDKFENTQSRYKDFSADEEQRLTRSYLRKVDWRFLPICCAIYCTAIWDRNNIGNAKAAGMEAIIGLHGEQFSWIISAFFFTYIFCEIPSNIMLKRFGAKIWLPFIAVAWSVLCACMAAGKSYASLVVIRILLGIFEAGLVPGFIFFTSFWYTKRQLGPRISLFFSAGTFAGIWTGPLAAALQKIDTGLHGYQYIFIIEAVITVALAVI</sequence>
<comment type="caution">
    <text evidence="1">The sequence shown here is derived from an EMBL/GenBank/DDBJ whole genome shotgun (WGS) entry which is preliminary data.</text>
</comment>
<keyword evidence="2" id="KW-1185">Reference proteome</keyword>
<organism evidence="1 2">
    <name type="scientific">Linderina macrospora</name>
    <dbReference type="NCBI Taxonomy" id="4868"/>
    <lineage>
        <taxon>Eukaryota</taxon>
        <taxon>Fungi</taxon>
        <taxon>Fungi incertae sedis</taxon>
        <taxon>Zoopagomycota</taxon>
        <taxon>Kickxellomycotina</taxon>
        <taxon>Kickxellomycetes</taxon>
        <taxon>Kickxellales</taxon>
        <taxon>Kickxellaceae</taxon>
        <taxon>Linderina</taxon>
    </lineage>
</organism>
<dbReference type="EMBL" id="JANBPW010002557">
    <property type="protein sequence ID" value="KAJ1940407.1"/>
    <property type="molecule type" value="Genomic_DNA"/>
</dbReference>
<feature type="non-terminal residue" evidence="1">
    <location>
        <position position="209"/>
    </location>
</feature>
<evidence type="ECO:0000313" key="2">
    <source>
        <dbReference type="Proteomes" id="UP001150603"/>
    </source>
</evidence>